<dbReference type="PROSITE" id="PS50293">
    <property type="entry name" value="TPR_REGION"/>
    <property type="match status" value="1"/>
</dbReference>
<dbReference type="Pfam" id="PF13432">
    <property type="entry name" value="TPR_16"/>
    <property type="match status" value="1"/>
</dbReference>
<dbReference type="SUPFAM" id="SSF48452">
    <property type="entry name" value="TPR-like"/>
    <property type="match status" value="1"/>
</dbReference>
<evidence type="ECO:0000256" key="1">
    <source>
        <dbReference type="ARBA" id="ARBA00022737"/>
    </source>
</evidence>
<reference evidence="5 6" key="1">
    <citation type="journal article" date="2020" name="J Geophys Res Biogeosci">
        <title>Magnetotaxis as an Adaptation to Enable Bacterial Shuttling of Microbial Sulfur and Sulfur Cycling Across Aquatic Oxic#Anoxic Interfaces.</title>
        <authorList>
            <person name="Li J."/>
            <person name="Liu P."/>
            <person name="Wang J."/>
            <person name="Roberts A.P."/>
            <person name="Pan Y."/>
        </authorList>
    </citation>
    <scope>NUCLEOTIDE SEQUENCE [LARGE SCALE GENOMIC DNA]</scope>
    <source>
        <strain evidence="5 6">MYR-1_YQ</strain>
    </source>
</reference>
<proteinExistence type="predicted"/>
<evidence type="ECO:0000256" key="4">
    <source>
        <dbReference type="SAM" id="SignalP"/>
    </source>
</evidence>
<protein>
    <submittedName>
        <fullName evidence="5">Tetratricopeptide repeat protein</fullName>
    </submittedName>
</protein>
<feature type="signal peptide" evidence="4">
    <location>
        <begin position="1"/>
        <end position="20"/>
    </location>
</feature>
<dbReference type="Gene3D" id="1.25.40.10">
    <property type="entry name" value="Tetratricopeptide repeat domain"/>
    <property type="match status" value="3"/>
</dbReference>
<gene>
    <name evidence="5" type="ORF">HWQ67_06670</name>
</gene>
<keyword evidence="4" id="KW-0732">Signal</keyword>
<feature type="chain" id="PRO_5045639870" evidence="4">
    <location>
        <begin position="21"/>
        <end position="234"/>
    </location>
</feature>
<dbReference type="PANTHER" id="PTHR44943:SF8">
    <property type="entry name" value="TPR REPEAT-CONTAINING PROTEIN MJ0263"/>
    <property type="match status" value="1"/>
</dbReference>
<evidence type="ECO:0000313" key="5">
    <source>
        <dbReference type="EMBL" id="MBV6341265.1"/>
    </source>
</evidence>
<feature type="repeat" description="TPR" evidence="3">
    <location>
        <begin position="132"/>
        <end position="165"/>
    </location>
</feature>
<dbReference type="Pfam" id="PF13431">
    <property type="entry name" value="TPR_17"/>
    <property type="match status" value="1"/>
</dbReference>
<feature type="repeat" description="TPR" evidence="3">
    <location>
        <begin position="96"/>
        <end position="129"/>
    </location>
</feature>
<feature type="repeat" description="TPR" evidence="3">
    <location>
        <begin position="62"/>
        <end position="95"/>
    </location>
</feature>
<comment type="caution">
    <text evidence="5">The sequence shown here is derived from an EMBL/GenBank/DDBJ whole genome shotgun (WGS) entry which is preliminary data.</text>
</comment>
<dbReference type="PROSITE" id="PS51257">
    <property type="entry name" value="PROKAR_LIPOPROTEIN"/>
    <property type="match status" value="1"/>
</dbReference>
<organism evidence="5 6">
    <name type="scientific">Candidatus Magnetobacterium casense</name>
    <dbReference type="NCBI Taxonomy" id="1455061"/>
    <lineage>
        <taxon>Bacteria</taxon>
        <taxon>Pseudomonadati</taxon>
        <taxon>Nitrospirota</taxon>
        <taxon>Thermodesulfovibrionia</taxon>
        <taxon>Thermodesulfovibrionales</taxon>
        <taxon>Candidatus Magnetobacteriaceae</taxon>
        <taxon>Candidatus Magnetobacterium</taxon>
    </lineage>
</organism>
<keyword evidence="1" id="KW-0677">Repeat</keyword>
<dbReference type="InterPro" id="IPR019734">
    <property type="entry name" value="TPR_rpt"/>
</dbReference>
<sequence length="234" mass="26312">MRYSMLSCLFVGLIAFGACATSNNAKQVKAHFNIGVAKLHENDIQGAFVEFKKALELDPNDKESLNALGLVYLQLEDYDQAQRSLLKAVRSDSKYSEAYNNLGLVYVKLNKWKEASEAFSDALKNPLYATPDKAYNNLGYAQYRQGKYTEAISAFDESVKRNDTSQTPLYGLALAENAIGHYGDASVYLLRAIKLDPVYAGNVKKAYEDFTRKSLKASKQEQKDYTDFLEILNY</sequence>
<evidence type="ECO:0000256" key="2">
    <source>
        <dbReference type="ARBA" id="ARBA00022803"/>
    </source>
</evidence>
<feature type="repeat" description="TPR" evidence="3">
    <location>
        <begin position="28"/>
        <end position="61"/>
    </location>
</feature>
<keyword evidence="6" id="KW-1185">Reference proteome</keyword>
<keyword evidence="2 3" id="KW-0802">TPR repeat</keyword>
<evidence type="ECO:0000313" key="6">
    <source>
        <dbReference type="Proteomes" id="UP001196980"/>
    </source>
</evidence>
<dbReference type="Proteomes" id="UP001196980">
    <property type="component" value="Unassembled WGS sequence"/>
</dbReference>
<dbReference type="EMBL" id="JABXWD010000088">
    <property type="protein sequence ID" value="MBV6341265.1"/>
    <property type="molecule type" value="Genomic_DNA"/>
</dbReference>
<dbReference type="SMART" id="SM00028">
    <property type="entry name" value="TPR"/>
    <property type="match status" value="5"/>
</dbReference>
<dbReference type="PROSITE" id="PS50005">
    <property type="entry name" value="TPR"/>
    <property type="match status" value="4"/>
</dbReference>
<accession>A0ABS6RXB2</accession>
<dbReference type="PANTHER" id="PTHR44943">
    <property type="entry name" value="CELLULOSE SYNTHASE OPERON PROTEIN C"/>
    <property type="match status" value="1"/>
</dbReference>
<dbReference type="InterPro" id="IPR051685">
    <property type="entry name" value="Ycf3/AcsC/BcsC/TPR_MFPF"/>
</dbReference>
<name>A0ABS6RXB2_9BACT</name>
<evidence type="ECO:0000256" key="3">
    <source>
        <dbReference type="PROSITE-ProRule" id="PRU00339"/>
    </source>
</evidence>
<dbReference type="InterPro" id="IPR011990">
    <property type="entry name" value="TPR-like_helical_dom_sf"/>
</dbReference>